<gene>
    <name evidence="13 16" type="primary">recF</name>
    <name evidence="16" type="ORF">EG850_07620</name>
</gene>
<evidence type="ECO:0000256" key="1">
    <source>
        <dbReference type="ARBA" id="ARBA00004496"/>
    </source>
</evidence>
<dbReference type="GO" id="GO:0006302">
    <property type="term" value="P:double-strand break repair"/>
    <property type="evidence" value="ECO:0007669"/>
    <property type="project" value="TreeGrafter"/>
</dbReference>
<evidence type="ECO:0000256" key="5">
    <source>
        <dbReference type="ARBA" id="ARBA00022705"/>
    </source>
</evidence>
<dbReference type="Proteomes" id="UP000274391">
    <property type="component" value="Unassembled WGS sequence"/>
</dbReference>
<evidence type="ECO:0000256" key="13">
    <source>
        <dbReference type="HAMAP-Rule" id="MF_00365"/>
    </source>
</evidence>
<keyword evidence="6 13" id="KW-0547">Nucleotide-binding</keyword>
<evidence type="ECO:0000256" key="2">
    <source>
        <dbReference type="ARBA" id="ARBA00008016"/>
    </source>
</evidence>
<evidence type="ECO:0000313" key="17">
    <source>
        <dbReference type="Proteomes" id="UP000274391"/>
    </source>
</evidence>
<dbReference type="GO" id="GO:0006260">
    <property type="term" value="P:DNA replication"/>
    <property type="evidence" value="ECO:0007669"/>
    <property type="project" value="UniProtKB-UniRule"/>
</dbReference>
<evidence type="ECO:0000256" key="10">
    <source>
        <dbReference type="ARBA" id="ARBA00023204"/>
    </source>
</evidence>
<dbReference type="InterPro" id="IPR018078">
    <property type="entry name" value="DNA-binding_RecF_CS"/>
</dbReference>
<dbReference type="HAMAP" id="MF_00365">
    <property type="entry name" value="RecF"/>
    <property type="match status" value="1"/>
</dbReference>
<dbReference type="PANTHER" id="PTHR32182">
    <property type="entry name" value="DNA REPLICATION AND REPAIR PROTEIN RECF"/>
    <property type="match status" value="1"/>
</dbReference>
<evidence type="ECO:0000313" key="16">
    <source>
        <dbReference type="EMBL" id="RRJ86512.1"/>
    </source>
</evidence>
<keyword evidence="11 13" id="KW-0742">SOS response</keyword>
<dbReference type="InterPro" id="IPR003395">
    <property type="entry name" value="RecF/RecN/SMC_N"/>
</dbReference>
<sequence length="395" mass="43441">MHVTRLTLRDFRNYPEAALDLDAGVHVFEGANGQGKTNLIEAIGYLSTLSSHRVSSDAALVRFGESSAIVRAELAHGERQLAIDVEIQKSGANRARVSGRAVKARELPRYFTTVLFAPEDLSLVRGDPGQRRAFLDSLLVTHSPRLGDTMQQYERVLRQRNSLLKSARAGQLGEAARSTLEIWDEQLVSLGSVIVAERLALIERLVPHLERAYAALVGADHRPGISMRVSCLSDSGKPMDDDEAANDTTGVVTLDEIRERFTARLRDARPRELDRGISLVGPHRDDATFWLNGLPARITASHGESWSFALSLKLAAAQLVRAESRTGDPVLILDDVFAELDGDRRRRLADAIAGFEQVLITCAVVADIPEPLREHTIRIRAGKIIGNETEPEEDA</sequence>
<dbReference type="PROSITE" id="PS00618">
    <property type="entry name" value="RECF_2"/>
    <property type="match status" value="1"/>
</dbReference>
<keyword evidence="4 13" id="KW-0963">Cytoplasm</keyword>
<evidence type="ECO:0000259" key="15">
    <source>
        <dbReference type="Pfam" id="PF02463"/>
    </source>
</evidence>
<dbReference type="GO" id="GO:0005737">
    <property type="term" value="C:cytoplasm"/>
    <property type="evidence" value="ECO:0007669"/>
    <property type="project" value="UniProtKB-SubCell"/>
</dbReference>
<comment type="subcellular location">
    <subcellularLocation>
        <location evidence="1 13 14">Cytoplasm</location>
    </subcellularLocation>
</comment>
<name>A0A3P3VUN2_9MICO</name>
<comment type="function">
    <text evidence="12 13 14">The RecF protein is involved in DNA metabolism; it is required for DNA replication and normal SOS inducibility. RecF binds preferentially to single-stranded, linear DNA. It also seems to bind ATP.</text>
</comment>
<accession>A0A3P3VUN2</accession>
<reference evidence="16 17" key="1">
    <citation type="submission" date="2018-11" db="EMBL/GenBank/DDBJ databases">
        <title>YIM 102482-1 draft genome.</title>
        <authorList>
            <person name="Li G."/>
            <person name="Jiang Y."/>
        </authorList>
    </citation>
    <scope>NUCLEOTIDE SEQUENCE [LARGE SCALE GENOMIC DNA]</scope>
    <source>
        <strain evidence="16 17">YIM 102482-1</strain>
    </source>
</reference>
<dbReference type="Gene3D" id="3.40.50.300">
    <property type="entry name" value="P-loop containing nucleotide triphosphate hydrolases"/>
    <property type="match status" value="1"/>
</dbReference>
<keyword evidence="9 13" id="KW-0238">DNA-binding</keyword>
<dbReference type="InterPro" id="IPR027417">
    <property type="entry name" value="P-loop_NTPase"/>
</dbReference>
<evidence type="ECO:0000256" key="14">
    <source>
        <dbReference type="RuleBase" id="RU000578"/>
    </source>
</evidence>
<protein>
    <recommendedName>
        <fullName evidence="3 13">DNA replication and repair protein RecF</fullName>
    </recommendedName>
</protein>
<evidence type="ECO:0000256" key="12">
    <source>
        <dbReference type="ARBA" id="ARBA00025401"/>
    </source>
</evidence>
<dbReference type="PANTHER" id="PTHR32182:SF0">
    <property type="entry name" value="DNA REPLICATION AND REPAIR PROTEIN RECF"/>
    <property type="match status" value="1"/>
</dbReference>
<dbReference type="PROSITE" id="PS00617">
    <property type="entry name" value="RECF_1"/>
    <property type="match status" value="1"/>
</dbReference>
<dbReference type="GO" id="GO:0000731">
    <property type="term" value="P:DNA synthesis involved in DNA repair"/>
    <property type="evidence" value="ECO:0007669"/>
    <property type="project" value="TreeGrafter"/>
</dbReference>
<keyword evidence="5 13" id="KW-0235">DNA replication</keyword>
<dbReference type="GO" id="GO:0009432">
    <property type="term" value="P:SOS response"/>
    <property type="evidence" value="ECO:0007669"/>
    <property type="project" value="UniProtKB-UniRule"/>
</dbReference>
<organism evidence="16 17">
    <name type="scientific">Gulosibacter macacae</name>
    <dbReference type="NCBI Taxonomy" id="2488791"/>
    <lineage>
        <taxon>Bacteria</taxon>
        <taxon>Bacillati</taxon>
        <taxon>Actinomycetota</taxon>
        <taxon>Actinomycetes</taxon>
        <taxon>Micrococcales</taxon>
        <taxon>Microbacteriaceae</taxon>
        <taxon>Gulosibacter</taxon>
    </lineage>
</organism>
<proteinExistence type="inferred from homology"/>
<dbReference type="RefSeq" id="WP_124972174.1">
    <property type="nucleotide sequence ID" value="NZ_RQVS01000008.1"/>
</dbReference>
<dbReference type="InterPro" id="IPR001238">
    <property type="entry name" value="DNA-binding_RecF"/>
</dbReference>
<evidence type="ECO:0000256" key="9">
    <source>
        <dbReference type="ARBA" id="ARBA00023125"/>
    </source>
</evidence>
<evidence type="ECO:0000256" key="8">
    <source>
        <dbReference type="ARBA" id="ARBA00022840"/>
    </source>
</evidence>
<dbReference type="GO" id="GO:0003697">
    <property type="term" value="F:single-stranded DNA binding"/>
    <property type="evidence" value="ECO:0007669"/>
    <property type="project" value="UniProtKB-UniRule"/>
</dbReference>
<keyword evidence="10 13" id="KW-0234">DNA repair</keyword>
<keyword evidence="17" id="KW-1185">Reference proteome</keyword>
<feature type="binding site" evidence="13">
    <location>
        <begin position="30"/>
        <end position="37"/>
    </location>
    <ligand>
        <name>ATP</name>
        <dbReference type="ChEBI" id="CHEBI:30616"/>
    </ligand>
</feature>
<dbReference type="GO" id="GO:0005524">
    <property type="term" value="F:ATP binding"/>
    <property type="evidence" value="ECO:0007669"/>
    <property type="project" value="UniProtKB-UniRule"/>
</dbReference>
<evidence type="ECO:0000256" key="3">
    <source>
        <dbReference type="ARBA" id="ARBA00020170"/>
    </source>
</evidence>
<keyword evidence="7 13" id="KW-0227">DNA damage</keyword>
<evidence type="ECO:0000256" key="7">
    <source>
        <dbReference type="ARBA" id="ARBA00022763"/>
    </source>
</evidence>
<dbReference type="OrthoDB" id="9803889at2"/>
<dbReference type="InterPro" id="IPR042174">
    <property type="entry name" value="RecF_2"/>
</dbReference>
<feature type="domain" description="RecF/RecN/SMC N-terminal" evidence="15">
    <location>
        <begin position="3"/>
        <end position="362"/>
    </location>
</feature>
<evidence type="ECO:0000256" key="4">
    <source>
        <dbReference type="ARBA" id="ARBA00022490"/>
    </source>
</evidence>
<dbReference type="EMBL" id="RQVS01000008">
    <property type="protein sequence ID" value="RRJ86512.1"/>
    <property type="molecule type" value="Genomic_DNA"/>
</dbReference>
<dbReference type="SUPFAM" id="SSF52540">
    <property type="entry name" value="P-loop containing nucleoside triphosphate hydrolases"/>
    <property type="match status" value="1"/>
</dbReference>
<comment type="caution">
    <text evidence="16">The sequence shown here is derived from an EMBL/GenBank/DDBJ whole genome shotgun (WGS) entry which is preliminary data.</text>
</comment>
<dbReference type="Gene3D" id="1.20.1050.90">
    <property type="entry name" value="RecF/RecN/SMC, N-terminal domain"/>
    <property type="match status" value="1"/>
</dbReference>
<dbReference type="Pfam" id="PF02463">
    <property type="entry name" value="SMC_N"/>
    <property type="match status" value="1"/>
</dbReference>
<evidence type="ECO:0000256" key="6">
    <source>
        <dbReference type="ARBA" id="ARBA00022741"/>
    </source>
</evidence>
<dbReference type="NCBIfam" id="TIGR00611">
    <property type="entry name" value="recf"/>
    <property type="match status" value="1"/>
</dbReference>
<dbReference type="AlphaFoldDB" id="A0A3P3VUN2"/>
<comment type="similarity">
    <text evidence="2 13 14">Belongs to the RecF family.</text>
</comment>
<evidence type="ECO:0000256" key="11">
    <source>
        <dbReference type="ARBA" id="ARBA00023236"/>
    </source>
</evidence>
<keyword evidence="8 13" id="KW-0067">ATP-binding</keyword>